<feature type="transmembrane region" description="Helical" evidence="5">
    <location>
        <begin position="486"/>
        <end position="511"/>
    </location>
</feature>
<proteinExistence type="predicted"/>
<accession>A0A8H3CXS7</accession>
<dbReference type="PANTHER" id="PTHR23507">
    <property type="entry name" value="ZGC:174356"/>
    <property type="match status" value="1"/>
</dbReference>
<evidence type="ECO:0000256" key="3">
    <source>
        <dbReference type="ARBA" id="ARBA00022989"/>
    </source>
</evidence>
<dbReference type="GO" id="GO:0016020">
    <property type="term" value="C:membrane"/>
    <property type="evidence" value="ECO:0007669"/>
    <property type="project" value="UniProtKB-SubCell"/>
</dbReference>
<keyword evidence="4 5" id="KW-0472">Membrane</keyword>
<feature type="transmembrane region" description="Helical" evidence="5">
    <location>
        <begin position="461"/>
        <end position="480"/>
    </location>
</feature>
<comment type="subcellular location">
    <subcellularLocation>
        <location evidence="1">Membrane</location>
        <topology evidence="1">Multi-pass membrane protein</topology>
    </subcellularLocation>
</comment>
<feature type="transmembrane region" description="Helical" evidence="5">
    <location>
        <begin position="371"/>
        <end position="391"/>
    </location>
</feature>
<organism evidence="6 7">
    <name type="scientific">Rhizoctonia solani</name>
    <dbReference type="NCBI Taxonomy" id="456999"/>
    <lineage>
        <taxon>Eukaryota</taxon>
        <taxon>Fungi</taxon>
        <taxon>Dikarya</taxon>
        <taxon>Basidiomycota</taxon>
        <taxon>Agaricomycotina</taxon>
        <taxon>Agaricomycetes</taxon>
        <taxon>Cantharellales</taxon>
        <taxon>Ceratobasidiaceae</taxon>
        <taxon>Rhizoctonia</taxon>
    </lineage>
</organism>
<dbReference type="InterPro" id="IPR011701">
    <property type="entry name" value="MFS"/>
</dbReference>
<keyword evidence="3 5" id="KW-1133">Transmembrane helix</keyword>
<feature type="transmembrane region" description="Helical" evidence="5">
    <location>
        <begin position="411"/>
        <end position="431"/>
    </location>
</feature>
<gene>
    <name evidence="6" type="ORF">RDB_LOCUS88978</name>
</gene>
<dbReference type="GO" id="GO:0022857">
    <property type="term" value="F:transmembrane transporter activity"/>
    <property type="evidence" value="ECO:0007669"/>
    <property type="project" value="InterPro"/>
</dbReference>
<dbReference type="InterPro" id="IPR036259">
    <property type="entry name" value="MFS_trans_sf"/>
</dbReference>
<reference evidence="6" key="1">
    <citation type="submission" date="2021-01" db="EMBL/GenBank/DDBJ databases">
        <authorList>
            <person name="Kaushik A."/>
        </authorList>
    </citation>
    <scope>NUCLEOTIDE SEQUENCE</scope>
    <source>
        <strain evidence="6">Type strain: AG8-Rh-89/</strain>
    </source>
</reference>
<feature type="transmembrane region" description="Helical" evidence="5">
    <location>
        <begin position="574"/>
        <end position="593"/>
    </location>
</feature>
<dbReference type="Proteomes" id="UP000663850">
    <property type="component" value="Unassembled WGS sequence"/>
</dbReference>
<protein>
    <submittedName>
        <fullName evidence="6">Uncharacterized protein</fullName>
    </submittedName>
</protein>
<evidence type="ECO:0000256" key="2">
    <source>
        <dbReference type="ARBA" id="ARBA00022692"/>
    </source>
</evidence>
<keyword evidence="2 5" id="KW-0812">Transmembrane</keyword>
<name>A0A8H3CXS7_9AGAM</name>
<feature type="transmembrane region" description="Helical" evidence="5">
    <location>
        <begin position="292"/>
        <end position="311"/>
    </location>
</feature>
<evidence type="ECO:0000256" key="4">
    <source>
        <dbReference type="ARBA" id="ARBA00023136"/>
    </source>
</evidence>
<dbReference type="AlphaFoldDB" id="A0A8H3CXS7"/>
<dbReference type="PANTHER" id="PTHR23507:SF1">
    <property type="entry name" value="FI18259P1-RELATED"/>
    <property type="match status" value="1"/>
</dbReference>
<feature type="transmembrane region" description="Helical" evidence="5">
    <location>
        <begin position="259"/>
        <end position="280"/>
    </location>
</feature>
<sequence>MTHGDARENASGSRDVIFEQSVIPAVDNSLADVTTAPQMVGLVAAEMNDDPEPSKANHRRPWYKTPSVWWLLPITAMSAMFRASTIAPRTELLIKFACDELRPEYRVDANAVQWDSTRNDAQVDVPITFIQRNTAMKTTLHHPDKRCSQDPAVHRAAAKLSAGITSAQGILSTITLGWWAQYSDRAGRTKILGISGFAVLITDLLLFLVAFKAEILPGGYRILILGGALDGLVGGFSAVVAAGHAYVADCSSPLARSRIFSFWAGCVYAGAALGPSLGSLINSYSSDLLSTFYISAVIHIIYGILMIFIVPESLSKETRAKAQELYEVDINLHPRTILGTLWRLAAFVRPLGVFIPRRLPAGRGCQSSRDWNLALVGAAAAAVAINMGSYHFKFQYALKTFHWSSVQLGHWLSLVGFWRALYLSIILPAILKALYAREERLSNGAGSDDEKEAQVKKIDLLVVRASLLIDLVGYILVGIVTSQTPFIGATIVLAFGGGFAPSSQSLALALANPSAHIARRGARAHGARIPSSAKQEIGRLFGALAVIHSLGAQVVGPALFSTTFGATVGTYPRAIFWLCAIIIVLALGALRAVRLDIGTAAENSEHEPLLA</sequence>
<dbReference type="EMBL" id="CAJMWZ010004799">
    <property type="protein sequence ID" value="CAE6495606.1"/>
    <property type="molecule type" value="Genomic_DNA"/>
</dbReference>
<evidence type="ECO:0000313" key="6">
    <source>
        <dbReference type="EMBL" id="CAE6495606.1"/>
    </source>
</evidence>
<evidence type="ECO:0000313" key="7">
    <source>
        <dbReference type="Proteomes" id="UP000663850"/>
    </source>
</evidence>
<comment type="caution">
    <text evidence="6">The sequence shown here is derived from an EMBL/GenBank/DDBJ whole genome shotgun (WGS) entry which is preliminary data.</text>
</comment>
<evidence type="ECO:0000256" key="5">
    <source>
        <dbReference type="SAM" id="Phobius"/>
    </source>
</evidence>
<dbReference type="SUPFAM" id="SSF103473">
    <property type="entry name" value="MFS general substrate transporter"/>
    <property type="match status" value="1"/>
</dbReference>
<feature type="transmembrane region" description="Helical" evidence="5">
    <location>
        <begin position="191"/>
        <end position="211"/>
    </location>
</feature>
<evidence type="ECO:0000256" key="1">
    <source>
        <dbReference type="ARBA" id="ARBA00004141"/>
    </source>
</evidence>
<feature type="transmembrane region" description="Helical" evidence="5">
    <location>
        <begin position="540"/>
        <end position="562"/>
    </location>
</feature>
<dbReference type="Gene3D" id="1.20.1250.20">
    <property type="entry name" value="MFS general substrate transporter like domains"/>
    <property type="match status" value="1"/>
</dbReference>
<dbReference type="Pfam" id="PF07690">
    <property type="entry name" value="MFS_1"/>
    <property type="match status" value="1"/>
</dbReference>
<feature type="transmembrane region" description="Helical" evidence="5">
    <location>
        <begin position="223"/>
        <end position="247"/>
    </location>
</feature>